<organism evidence="1 2">
    <name type="scientific">Romanomermis culicivorax</name>
    <name type="common">Nematode worm</name>
    <dbReference type="NCBI Taxonomy" id="13658"/>
    <lineage>
        <taxon>Eukaryota</taxon>
        <taxon>Metazoa</taxon>
        <taxon>Ecdysozoa</taxon>
        <taxon>Nematoda</taxon>
        <taxon>Enoplea</taxon>
        <taxon>Dorylaimia</taxon>
        <taxon>Mermithida</taxon>
        <taxon>Mermithoidea</taxon>
        <taxon>Mermithidae</taxon>
        <taxon>Romanomermis</taxon>
    </lineage>
</organism>
<evidence type="ECO:0000313" key="1">
    <source>
        <dbReference type="Proteomes" id="UP000887565"/>
    </source>
</evidence>
<name>A0A915IZF9_ROMCU</name>
<dbReference type="WBParaSite" id="nRc.2.0.1.t18816-RA">
    <property type="protein sequence ID" value="nRc.2.0.1.t18816-RA"/>
    <property type="gene ID" value="nRc.2.0.1.g18816"/>
</dbReference>
<dbReference type="AlphaFoldDB" id="A0A915IZF9"/>
<accession>A0A915IZF9</accession>
<dbReference type="Proteomes" id="UP000887565">
    <property type="component" value="Unplaced"/>
</dbReference>
<sequence>MLVRSRLLNQLTMSIELSSRGAGLLQFVHGFISNEILGFPGFSEAGKILVMFLKHGKTLFFRKIGYTPYAMLRCIRHSTLGYARLGWPSPHMLSEREYVPQPSARVSLISGIGMRMVDMV</sequence>
<proteinExistence type="predicted"/>
<reference evidence="2" key="1">
    <citation type="submission" date="2022-11" db="UniProtKB">
        <authorList>
            <consortium name="WormBaseParasite"/>
        </authorList>
    </citation>
    <scope>IDENTIFICATION</scope>
</reference>
<evidence type="ECO:0000313" key="2">
    <source>
        <dbReference type="WBParaSite" id="nRc.2.0.1.t18816-RA"/>
    </source>
</evidence>
<keyword evidence="1" id="KW-1185">Reference proteome</keyword>
<protein>
    <submittedName>
        <fullName evidence="2">Uncharacterized protein</fullName>
    </submittedName>
</protein>